<dbReference type="PROSITE" id="PS00892">
    <property type="entry name" value="HIT_1"/>
    <property type="match status" value="1"/>
</dbReference>
<proteinExistence type="predicted"/>
<evidence type="ECO:0000256" key="3">
    <source>
        <dbReference type="PROSITE-ProRule" id="PRU00464"/>
    </source>
</evidence>
<reference evidence="5 6" key="1">
    <citation type="submission" date="2019-08" db="EMBL/GenBank/DDBJ databases">
        <authorList>
            <person name="Dhanesh K."/>
            <person name="Kumar G."/>
            <person name="Sasikala C."/>
            <person name="Venkata Ramana C."/>
        </authorList>
    </citation>
    <scope>NUCLEOTIDE SEQUENCE [LARGE SCALE GENOMIC DNA]</scope>
    <source>
        <strain evidence="5 6">JC645</strain>
    </source>
</reference>
<dbReference type="PANTHER" id="PTHR23089">
    <property type="entry name" value="HISTIDINE TRIAD HIT PROTEIN"/>
    <property type="match status" value="1"/>
</dbReference>
<evidence type="ECO:0000256" key="1">
    <source>
        <dbReference type="PIRSR" id="PIRSR601310-1"/>
    </source>
</evidence>
<name>A0A5M6D153_9BACT</name>
<gene>
    <name evidence="5" type="ORF">FYK55_19230</name>
</gene>
<evidence type="ECO:0000313" key="5">
    <source>
        <dbReference type="EMBL" id="KAA5541033.1"/>
    </source>
</evidence>
<accession>A0A5M6D153</accession>
<dbReference type="SUPFAM" id="SSF54197">
    <property type="entry name" value="HIT-like"/>
    <property type="match status" value="1"/>
</dbReference>
<feature type="short sequence motif" description="Histidine triad motif" evidence="2 3">
    <location>
        <begin position="96"/>
        <end position="100"/>
    </location>
</feature>
<evidence type="ECO:0000313" key="6">
    <source>
        <dbReference type="Proteomes" id="UP000324479"/>
    </source>
</evidence>
<dbReference type="InterPro" id="IPR011146">
    <property type="entry name" value="HIT-like"/>
</dbReference>
<evidence type="ECO:0000259" key="4">
    <source>
        <dbReference type="PROSITE" id="PS51084"/>
    </source>
</evidence>
<dbReference type="Pfam" id="PF01230">
    <property type="entry name" value="HIT"/>
    <property type="match status" value="1"/>
</dbReference>
<dbReference type="InterPro" id="IPR001310">
    <property type="entry name" value="Histidine_triad_HIT"/>
</dbReference>
<keyword evidence="6" id="KW-1185">Reference proteome</keyword>
<feature type="active site" description="Tele-AMP-histidine intermediate" evidence="1">
    <location>
        <position position="98"/>
    </location>
</feature>
<organism evidence="5 6">
    <name type="scientific">Roseiconus nitratireducens</name>
    <dbReference type="NCBI Taxonomy" id="2605748"/>
    <lineage>
        <taxon>Bacteria</taxon>
        <taxon>Pseudomonadati</taxon>
        <taxon>Planctomycetota</taxon>
        <taxon>Planctomycetia</taxon>
        <taxon>Pirellulales</taxon>
        <taxon>Pirellulaceae</taxon>
        <taxon>Roseiconus</taxon>
    </lineage>
</organism>
<sequence length="112" mass="12344">MTSIFKKIIDREVPADIVYEDDLCLAFRDIQPKAPVHILVIPKKEIPSLQELSEDDQSIVGRCVWVASQLAAQEGLVNGYKLVVNCGEDGGQEVPHLHFHLLGGKKLSLGLV</sequence>
<comment type="caution">
    <text evidence="5">The sequence shown here is derived from an EMBL/GenBank/DDBJ whole genome shotgun (WGS) entry which is preliminary data.</text>
</comment>
<dbReference type="InterPro" id="IPR036265">
    <property type="entry name" value="HIT-like_sf"/>
</dbReference>
<dbReference type="InterPro" id="IPR019808">
    <property type="entry name" value="Histidine_triad_CS"/>
</dbReference>
<dbReference type="CDD" id="cd01276">
    <property type="entry name" value="PKCI_related"/>
    <property type="match status" value="1"/>
</dbReference>
<dbReference type="Gene3D" id="3.30.428.10">
    <property type="entry name" value="HIT-like"/>
    <property type="match status" value="1"/>
</dbReference>
<protein>
    <submittedName>
        <fullName evidence="5">Histidine triad nucleotide-binding protein</fullName>
    </submittedName>
</protein>
<dbReference type="PRINTS" id="PR00332">
    <property type="entry name" value="HISTRIAD"/>
</dbReference>
<dbReference type="GO" id="GO:0003824">
    <property type="term" value="F:catalytic activity"/>
    <property type="evidence" value="ECO:0007669"/>
    <property type="project" value="InterPro"/>
</dbReference>
<feature type="domain" description="HIT" evidence="4">
    <location>
        <begin position="4"/>
        <end position="112"/>
    </location>
</feature>
<evidence type="ECO:0000256" key="2">
    <source>
        <dbReference type="PIRSR" id="PIRSR601310-3"/>
    </source>
</evidence>
<dbReference type="Proteomes" id="UP000324479">
    <property type="component" value="Unassembled WGS sequence"/>
</dbReference>
<dbReference type="AlphaFoldDB" id="A0A5M6D153"/>
<dbReference type="RefSeq" id="WP_150078077.1">
    <property type="nucleotide sequence ID" value="NZ_VWOX01000011.1"/>
</dbReference>
<dbReference type="EMBL" id="VWOX01000011">
    <property type="protein sequence ID" value="KAA5541033.1"/>
    <property type="molecule type" value="Genomic_DNA"/>
</dbReference>
<dbReference type="PROSITE" id="PS51084">
    <property type="entry name" value="HIT_2"/>
    <property type="match status" value="1"/>
</dbReference>